<dbReference type="NCBIfam" id="TIGR00587">
    <property type="entry name" value="nfo"/>
    <property type="match status" value="1"/>
</dbReference>
<feature type="binding site" evidence="7">
    <location>
        <position position="262"/>
    </location>
    <ligand>
        <name>Zn(2+)</name>
        <dbReference type="ChEBI" id="CHEBI:29105"/>
        <label>2</label>
    </ligand>
</feature>
<dbReference type="FunFam" id="3.20.20.150:FF:000001">
    <property type="entry name" value="Probable endonuclease 4"/>
    <property type="match status" value="1"/>
</dbReference>
<sequence length="282" mass="31112">MVPMPLIGAHLPVSKGLKATADDAVLKGVEALQIFVRNPRGRGARVFTEEEVVYFKNKLKENSISPVVVHIPYICNPASVKEDLYAFARQVIEEDLLKCDVIGADYLVLHPGAYTGSTLEEGMERVARLLDQVLNNYEGNTMILLETMAGQGTEIGKNFAELKQIIDGVKMGDKLGVCYDTCHTYAAGYDCSSEQGIKNILDEIDAVLGREKVKLVHANDSLKGLGEKRDRHAHIGEGFIGEAGFSLLLQDDFFKNLPFILETPYEGVESDLVKLKALRNKK</sequence>
<dbReference type="PROSITE" id="PS00730">
    <property type="entry name" value="AP_NUCLEASE_F2_2"/>
    <property type="match status" value="1"/>
</dbReference>
<keyword evidence="7 9" id="KW-0255">Endonuclease</keyword>
<dbReference type="HAMAP" id="MF_00152">
    <property type="entry name" value="Nfo"/>
    <property type="match status" value="1"/>
</dbReference>
<name>A0A1M5S7S5_9FIRM</name>
<dbReference type="Proteomes" id="UP000242329">
    <property type="component" value="Unassembled WGS sequence"/>
</dbReference>
<dbReference type="GO" id="GO:0008833">
    <property type="term" value="F:deoxyribonuclease IV (phage-T4-induced) activity"/>
    <property type="evidence" value="ECO:0007669"/>
    <property type="project" value="UniProtKB-UniRule"/>
</dbReference>
<comment type="catalytic activity">
    <reaction evidence="7">
        <text>Endonucleolytic cleavage to 5'-phosphooligonucleotide end-products.</text>
        <dbReference type="EC" id="3.1.21.2"/>
    </reaction>
</comment>
<dbReference type="GO" id="GO:0003906">
    <property type="term" value="F:DNA-(apurinic or apyrimidinic site) endonuclease activity"/>
    <property type="evidence" value="ECO:0007669"/>
    <property type="project" value="TreeGrafter"/>
</dbReference>
<dbReference type="Gene3D" id="3.20.20.150">
    <property type="entry name" value="Divalent-metal-dependent TIM barrel enzymes"/>
    <property type="match status" value="1"/>
</dbReference>
<feature type="binding site" evidence="7">
    <location>
        <position position="180"/>
    </location>
    <ligand>
        <name>Zn(2+)</name>
        <dbReference type="ChEBI" id="CHEBI:29105"/>
        <label>2</label>
    </ligand>
</feature>
<dbReference type="SMART" id="SM00518">
    <property type="entry name" value="AP2Ec"/>
    <property type="match status" value="1"/>
</dbReference>
<feature type="binding site" evidence="7">
    <location>
        <position position="110"/>
    </location>
    <ligand>
        <name>Zn(2+)</name>
        <dbReference type="ChEBI" id="CHEBI:29105"/>
        <label>1</label>
    </ligand>
</feature>
<dbReference type="GO" id="GO:0006284">
    <property type="term" value="P:base-excision repair"/>
    <property type="evidence" value="ECO:0007669"/>
    <property type="project" value="TreeGrafter"/>
</dbReference>
<evidence type="ECO:0000313" key="9">
    <source>
        <dbReference type="EMBL" id="SHH34682.1"/>
    </source>
</evidence>
<organism evidence="9 10">
    <name type="scientific">Thermosyntropha lipolytica DSM 11003</name>
    <dbReference type="NCBI Taxonomy" id="1123382"/>
    <lineage>
        <taxon>Bacteria</taxon>
        <taxon>Bacillati</taxon>
        <taxon>Bacillota</taxon>
        <taxon>Clostridia</taxon>
        <taxon>Eubacteriales</taxon>
        <taxon>Syntrophomonadaceae</taxon>
        <taxon>Thermosyntropha</taxon>
    </lineage>
</organism>
<dbReference type="EMBL" id="FQWY01000072">
    <property type="protein sequence ID" value="SHH34682.1"/>
    <property type="molecule type" value="Genomic_DNA"/>
</dbReference>
<dbReference type="PROSITE" id="PS00731">
    <property type="entry name" value="AP_NUCLEASE_F2_3"/>
    <property type="match status" value="1"/>
</dbReference>
<dbReference type="InterPro" id="IPR018246">
    <property type="entry name" value="AP_endonuc_F2_Zn_BS"/>
</dbReference>
<feature type="binding site" evidence="7">
    <location>
        <position position="146"/>
    </location>
    <ligand>
        <name>Zn(2+)</name>
        <dbReference type="ChEBI" id="CHEBI:29105"/>
        <label>1</label>
    </ligand>
</feature>
<feature type="domain" description="Xylose isomerase-like TIM barrel" evidence="8">
    <location>
        <begin position="28"/>
        <end position="267"/>
    </location>
</feature>
<dbReference type="InterPro" id="IPR036237">
    <property type="entry name" value="Xyl_isomerase-like_sf"/>
</dbReference>
<dbReference type="SUPFAM" id="SSF51658">
    <property type="entry name" value="Xylose isomerase-like"/>
    <property type="match status" value="1"/>
</dbReference>
<feature type="binding site" evidence="7">
    <location>
        <position position="232"/>
    </location>
    <ligand>
        <name>Zn(2+)</name>
        <dbReference type="ChEBI" id="CHEBI:29105"/>
        <label>3</label>
    </ligand>
</feature>
<evidence type="ECO:0000256" key="1">
    <source>
        <dbReference type="ARBA" id="ARBA00005340"/>
    </source>
</evidence>
<keyword evidence="10" id="KW-1185">Reference proteome</keyword>
<dbReference type="PANTHER" id="PTHR21445:SF0">
    <property type="entry name" value="APURINIC-APYRIMIDINIC ENDONUCLEASE"/>
    <property type="match status" value="1"/>
</dbReference>
<comment type="cofactor">
    <cofactor evidence="7">
        <name>Zn(2+)</name>
        <dbReference type="ChEBI" id="CHEBI:29105"/>
    </cofactor>
    <text evidence="7">Binds 3 Zn(2+) ions.</text>
</comment>
<comment type="similarity">
    <text evidence="1 7">Belongs to the AP endonuclease 2 family.</text>
</comment>
<evidence type="ECO:0000259" key="8">
    <source>
        <dbReference type="Pfam" id="PF01261"/>
    </source>
</evidence>
<feature type="binding site" evidence="7">
    <location>
        <position position="230"/>
    </location>
    <ligand>
        <name>Zn(2+)</name>
        <dbReference type="ChEBI" id="CHEBI:29105"/>
        <label>3</label>
    </ligand>
</feature>
<evidence type="ECO:0000256" key="4">
    <source>
        <dbReference type="ARBA" id="ARBA00022801"/>
    </source>
</evidence>
<feature type="binding site" evidence="7">
    <location>
        <position position="217"/>
    </location>
    <ligand>
        <name>Zn(2+)</name>
        <dbReference type="ChEBI" id="CHEBI:29105"/>
        <label>2</label>
    </ligand>
</feature>
<dbReference type="GO" id="GO:0008081">
    <property type="term" value="F:phosphoric diester hydrolase activity"/>
    <property type="evidence" value="ECO:0007669"/>
    <property type="project" value="TreeGrafter"/>
</dbReference>
<comment type="function">
    <text evidence="7">Endonuclease IV plays a role in DNA repair. It cleaves phosphodiester bonds at apurinic or apyrimidinic (AP) sites, generating a 3'-hydroxyl group and a 5'-terminal sugar phosphate.</text>
</comment>
<evidence type="ECO:0000256" key="2">
    <source>
        <dbReference type="ARBA" id="ARBA00022723"/>
    </source>
</evidence>
<evidence type="ECO:0000256" key="3">
    <source>
        <dbReference type="ARBA" id="ARBA00022763"/>
    </source>
</evidence>
<evidence type="ECO:0000256" key="6">
    <source>
        <dbReference type="ARBA" id="ARBA00023204"/>
    </source>
</evidence>
<reference evidence="10" key="1">
    <citation type="submission" date="2016-11" db="EMBL/GenBank/DDBJ databases">
        <authorList>
            <person name="Varghese N."/>
            <person name="Submissions S."/>
        </authorList>
    </citation>
    <scope>NUCLEOTIDE SEQUENCE [LARGE SCALE GENOMIC DNA]</scope>
    <source>
        <strain evidence="10">DSM 11003</strain>
    </source>
</reference>
<accession>A0A1M5S7S5</accession>
<evidence type="ECO:0000256" key="7">
    <source>
        <dbReference type="HAMAP-Rule" id="MF_00152"/>
    </source>
</evidence>
<keyword evidence="2 7" id="KW-0479">Metal-binding</keyword>
<dbReference type="RefSeq" id="WP_084728485.1">
    <property type="nucleotide sequence ID" value="NZ_FQWY01000072.1"/>
</dbReference>
<dbReference type="InterPro" id="IPR001719">
    <property type="entry name" value="AP_endonuc_2"/>
</dbReference>
<dbReference type="AlphaFoldDB" id="A0A1M5S7S5"/>
<dbReference type="PANTHER" id="PTHR21445">
    <property type="entry name" value="ENDONUCLEASE IV ENDODEOXYRIBONUCLEASE IV"/>
    <property type="match status" value="1"/>
</dbReference>
<dbReference type="CDD" id="cd00019">
    <property type="entry name" value="AP2Ec"/>
    <property type="match status" value="1"/>
</dbReference>
<dbReference type="Pfam" id="PF01261">
    <property type="entry name" value="AP_endonuc_2"/>
    <property type="match status" value="1"/>
</dbReference>
<keyword evidence="4 7" id="KW-0378">Hydrolase</keyword>
<protein>
    <recommendedName>
        <fullName evidence="7">Probable endonuclease 4</fullName>
        <ecNumber evidence="7">3.1.21.2</ecNumber>
    </recommendedName>
    <alternativeName>
        <fullName evidence="7">Endodeoxyribonuclease IV</fullName>
    </alternativeName>
    <alternativeName>
        <fullName evidence="7">Endonuclease IV</fullName>
    </alternativeName>
</protein>
<evidence type="ECO:0000256" key="5">
    <source>
        <dbReference type="ARBA" id="ARBA00022833"/>
    </source>
</evidence>
<feature type="binding site" evidence="7">
    <location>
        <position position="146"/>
    </location>
    <ligand>
        <name>Zn(2+)</name>
        <dbReference type="ChEBI" id="CHEBI:29105"/>
        <label>2</label>
    </ligand>
</feature>
<dbReference type="InterPro" id="IPR013022">
    <property type="entry name" value="Xyl_isomerase-like_TIM-brl"/>
</dbReference>
<keyword evidence="6 7" id="KW-0234">DNA repair</keyword>
<evidence type="ECO:0000313" key="10">
    <source>
        <dbReference type="Proteomes" id="UP000242329"/>
    </source>
</evidence>
<gene>
    <name evidence="7" type="primary">nfo</name>
    <name evidence="9" type="ORF">SAMN02745221_02184</name>
</gene>
<feature type="binding site" evidence="7">
    <location>
        <position position="183"/>
    </location>
    <ligand>
        <name>Zn(2+)</name>
        <dbReference type="ChEBI" id="CHEBI:29105"/>
        <label>3</label>
    </ligand>
</feature>
<dbReference type="PROSITE" id="PS51432">
    <property type="entry name" value="AP_NUCLEASE_F2_4"/>
    <property type="match status" value="1"/>
</dbReference>
<dbReference type="GO" id="GO:0003677">
    <property type="term" value="F:DNA binding"/>
    <property type="evidence" value="ECO:0007669"/>
    <property type="project" value="InterPro"/>
</dbReference>
<proteinExistence type="inferred from homology"/>
<keyword evidence="3 7" id="KW-0227">DNA damage</keyword>
<dbReference type="OrthoDB" id="9805666at2"/>
<keyword evidence="7" id="KW-0540">Nuclease</keyword>
<dbReference type="STRING" id="1123382.SAMN02745221_02184"/>
<keyword evidence="5 7" id="KW-0862">Zinc</keyword>
<feature type="binding site" evidence="7">
    <location>
        <position position="70"/>
    </location>
    <ligand>
        <name>Zn(2+)</name>
        <dbReference type="ChEBI" id="CHEBI:29105"/>
        <label>1</label>
    </ligand>
</feature>
<dbReference type="EC" id="3.1.21.2" evidence="7"/>
<dbReference type="GO" id="GO:0008270">
    <property type="term" value="F:zinc ion binding"/>
    <property type="evidence" value="ECO:0007669"/>
    <property type="project" value="UniProtKB-UniRule"/>
</dbReference>